<comment type="caution">
    <text evidence="1">The sequence shown here is derived from an EMBL/GenBank/DDBJ whole genome shotgun (WGS) entry which is preliminary data.</text>
</comment>
<dbReference type="AlphaFoldDB" id="A0A834JTY3"/>
<dbReference type="EMBL" id="JACSEA010000008">
    <property type="protein sequence ID" value="KAF7394723.1"/>
    <property type="molecule type" value="Genomic_DNA"/>
</dbReference>
<keyword evidence="2" id="KW-1185">Reference proteome</keyword>
<proteinExistence type="predicted"/>
<dbReference type="Proteomes" id="UP000614350">
    <property type="component" value="Unassembled WGS sequence"/>
</dbReference>
<reference evidence="1" key="1">
    <citation type="journal article" date="2020" name="G3 (Bethesda)">
        <title>High-Quality Assemblies for Three Invasive Social Wasps from the &lt;i&gt;Vespula&lt;/i&gt; Genus.</title>
        <authorList>
            <person name="Harrop T.W.R."/>
            <person name="Guhlin J."/>
            <person name="McLaughlin G.M."/>
            <person name="Permina E."/>
            <person name="Stockwell P."/>
            <person name="Gilligan J."/>
            <person name="Le Lec M.F."/>
            <person name="Gruber M.A.M."/>
            <person name="Quinn O."/>
            <person name="Lovegrove M."/>
            <person name="Duncan E.J."/>
            <person name="Remnant E.J."/>
            <person name="Van Eeckhoven J."/>
            <person name="Graham B."/>
            <person name="Knapp R.A."/>
            <person name="Langford K.W."/>
            <person name="Kronenberg Z."/>
            <person name="Press M.O."/>
            <person name="Eacker S.M."/>
            <person name="Wilson-Rankin E.E."/>
            <person name="Purcell J."/>
            <person name="Lester P.J."/>
            <person name="Dearden P.K."/>
        </authorList>
    </citation>
    <scope>NUCLEOTIDE SEQUENCE</scope>
    <source>
        <strain evidence="1">Marl-1</strain>
    </source>
</reference>
<name>A0A834JTY3_VESVU</name>
<accession>A0A834JTY3</accession>
<protein>
    <submittedName>
        <fullName evidence="1">Uncharacterized protein</fullName>
    </submittedName>
</protein>
<organism evidence="1 2">
    <name type="scientific">Vespula vulgaris</name>
    <name type="common">Yellow jacket</name>
    <name type="synonym">Wasp</name>
    <dbReference type="NCBI Taxonomy" id="7454"/>
    <lineage>
        <taxon>Eukaryota</taxon>
        <taxon>Metazoa</taxon>
        <taxon>Ecdysozoa</taxon>
        <taxon>Arthropoda</taxon>
        <taxon>Hexapoda</taxon>
        <taxon>Insecta</taxon>
        <taxon>Pterygota</taxon>
        <taxon>Neoptera</taxon>
        <taxon>Endopterygota</taxon>
        <taxon>Hymenoptera</taxon>
        <taxon>Apocrita</taxon>
        <taxon>Aculeata</taxon>
        <taxon>Vespoidea</taxon>
        <taxon>Vespidae</taxon>
        <taxon>Vespinae</taxon>
        <taxon>Vespula</taxon>
    </lineage>
</organism>
<evidence type="ECO:0000313" key="1">
    <source>
        <dbReference type="EMBL" id="KAF7394723.1"/>
    </source>
</evidence>
<sequence length="147" mass="16676">MIEARAILQGQDRNVDFETNISDWPRRGRMISVDEPAARGTFSKLERNVAATFEVNARSRNTTVSTSKPKSIEIVISTWISPYSGIVSKNPDIALHNFIEDISKVYSSVGGWINVLGFASYYLEELLQIARFETFKRQREMISLLSN</sequence>
<evidence type="ECO:0000313" key="2">
    <source>
        <dbReference type="Proteomes" id="UP000614350"/>
    </source>
</evidence>
<gene>
    <name evidence="1" type="ORF">HZH66_007897</name>
</gene>